<evidence type="ECO:0000313" key="1">
    <source>
        <dbReference type="Proteomes" id="UP000887579"/>
    </source>
</evidence>
<reference evidence="2" key="1">
    <citation type="submission" date="2022-11" db="UniProtKB">
        <authorList>
            <consortium name="WormBaseParasite"/>
        </authorList>
    </citation>
    <scope>IDENTIFICATION</scope>
</reference>
<dbReference type="WBParaSite" id="ES5_v2.g18819.t1">
    <property type="protein sequence ID" value="ES5_v2.g18819.t1"/>
    <property type="gene ID" value="ES5_v2.g18819"/>
</dbReference>
<organism evidence="1 2">
    <name type="scientific">Panagrolaimus sp. ES5</name>
    <dbReference type="NCBI Taxonomy" id="591445"/>
    <lineage>
        <taxon>Eukaryota</taxon>
        <taxon>Metazoa</taxon>
        <taxon>Ecdysozoa</taxon>
        <taxon>Nematoda</taxon>
        <taxon>Chromadorea</taxon>
        <taxon>Rhabditida</taxon>
        <taxon>Tylenchina</taxon>
        <taxon>Panagrolaimomorpha</taxon>
        <taxon>Panagrolaimoidea</taxon>
        <taxon>Panagrolaimidae</taxon>
        <taxon>Panagrolaimus</taxon>
    </lineage>
</organism>
<name>A0AC34FNF1_9BILA</name>
<proteinExistence type="predicted"/>
<sequence>MPSPEDPKEAIWGSEVKPSVPSMPPPQPPKSKADDEHFEEVYEDIDIGFNPAYRDATSPAPNHQHSLKTVPYSPKYQKRSQQRRIISFMSNDRESIYHAYASDQGEDDHGGMAQSFNNSWGESNNLTSQISATDKRRSLHHFGTWGAGKSRRSNKSSAKLLRPPSGGALELEKILRIKSEIQLNISKKVDKIKSKVSHSPALTKSMRASSGNNLVFVDPKILQTDSNPSPSTSQRQKQEAYLYGDNWSTDDDEDDDDIDEQEAYLYGDNWSTDDDEDDDIDEVYGHGKVPPPPTSSGSPSIIYSSTSNNSASTNNSNNFPIEKSKSAGNALNFWKSIDSALTIGRRAGKEASSSRPSCLPIQTTSTFNGE</sequence>
<dbReference type="Proteomes" id="UP000887579">
    <property type="component" value="Unplaced"/>
</dbReference>
<accession>A0AC34FNF1</accession>
<evidence type="ECO:0000313" key="2">
    <source>
        <dbReference type="WBParaSite" id="ES5_v2.g18819.t1"/>
    </source>
</evidence>
<protein>
    <submittedName>
        <fullName evidence="2">Uncharacterized protein</fullName>
    </submittedName>
</protein>